<protein>
    <submittedName>
        <fullName evidence="1">Uncharacterized protein</fullName>
    </submittedName>
</protein>
<evidence type="ECO:0000313" key="1">
    <source>
        <dbReference type="EMBL" id="JAE12876.1"/>
    </source>
</evidence>
<dbReference type="AlphaFoldDB" id="A0A0A9FRD0"/>
<name>A0A0A9FRD0_ARUDO</name>
<dbReference type="EMBL" id="GBRH01185020">
    <property type="protein sequence ID" value="JAE12876.1"/>
    <property type="molecule type" value="Transcribed_RNA"/>
</dbReference>
<reference evidence="1" key="1">
    <citation type="submission" date="2014-09" db="EMBL/GenBank/DDBJ databases">
        <authorList>
            <person name="Magalhaes I.L.F."/>
            <person name="Oliveira U."/>
            <person name="Santos F.R."/>
            <person name="Vidigal T.H.D.A."/>
            <person name="Brescovit A.D."/>
            <person name="Santos A.J."/>
        </authorList>
    </citation>
    <scope>NUCLEOTIDE SEQUENCE</scope>
    <source>
        <tissue evidence="1">Shoot tissue taken approximately 20 cm above the soil surface</tissue>
    </source>
</reference>
<organism evidence="1">
    <name type="scientific">Arundo donax</name>
    <name type="common">Giant reed</name>
    <name type="synonym">Donax arundinaceus</name>
    <dbReference type="NCBI Taxonomy" id="35708"/>
    <lineage>
        <taxon>Eukaryota</taxon>
        <taxon>Viridiplantae</taxon>
        <taxon>Streptophyta</taxon>
        <taxon>Embryophyta</taxon>
        <taxon>Tracheophyta</taxon>
        <taxon>Spermatophyta</taxon>
        <taxon>Magnoliopsida</taxon>
        <taxon>Liliopsida</taxon>
        <taxon>Poales</taxon>
        <taxon>Poaceae</taxon>
        <taxon>PACMAD clade</taxon>
        <taxon>Arundinoideae</taxon>
        <taxon>Arundineae</taxon>
        <taxon>Arundo</taxon>
    </lineage>
</organism>
<sequence>MHLQTSSFQYDFILSCSISACCIIRTIIKNTYQVIIVL</sequence>
<proteinExistence type="predicted"/>
<reference evidence="1" key="2">
    <citation type="journal article" date="2015" name="Data Brief">
        <title>Shoot transcriptome of the giant reed, Arundo donax.</title>
        <authorList>
            <person name="Barrero R.A."/>
            <person name="Guerrero F.D."/>
            <person name="Moolhuijzen P."/>
            <person name="Goolsby J.A."/>
            <person name="Tidwell J."/>
            <person name="Bellgard S.E."/>
            <person name="Bellgard M.I."/>
        </authorList>
    </citation>
    <scope>NUCLEOTIDE SEQUENCE</scope>
    <source>
        <tissue evidence="1">Shoot tissue taken approximately 20 cm above the soil surface</tissue>
    </source>
</reference>
<accession>A0A0A9FRD0</accession>